<reference evidence="2" key="1">
    <citation type="submission" date="2020-06" db="EMBL/GenBank/DDBJ databases">
        <authorList>
            <person name="Li T."/>
            <person name="Hu X."/>
            <person name="Zhang T."/>
            <person name="Song X."/>
            <person name="Zhang H."/>
            <person name="Dai N."/>
            <person name="Sheng W."/>
            <person name="Hou X."/>
            <person name="Wei L."/>
        </authorList>
    </citation>
    <scope>NUCLEOTIDE SEQUENCE</scope>
    <source>
        <strain evidence="2">G02</strain>
        <tissue evidence="2">Leaf</tissue>
    </source>
</reference>
<dbReference type="EMBL" id="JACGWJ010000003">
    <property type="protein sequence ID" value="KAL0431157.1"/>
    <property type="molecule type" value="Genomic_DNA"/>
</dbReference>
<proteinExistence type="predicted"/>
<protein>
    <recommendedName>
        <fullName evidence="1">Reverse transcriptase zinc-binding domain-containing protein</fullName>
    </recommendedName>
</protein>
<feature type="domain" description="Reverse transcriptase zinc-binding" evidence="1">
    <location>
        <begin position="11"/>
        <end position="106"/>
    </location>
</feature>
<reference evidence="2" key="2">
    <citation type="journal article" date="2024" name="Plant">
        <title>Genomic evolution and insights into agronomic trait innovations of Sesamum species.</title>
        <authorList>
            <person name="Miao H."/>
            <person name="Wang L."/>
            <person name="Qu L."/>
            <person name="Liu H."/>
            <person name="Sun Y."/>
            <person name="Le M."/>
            <person name="Wang Q."/>
            <person name="Wei S."/>
            <person name="Zheng Y."/>
            <person name="Lin W."/>
            <person name="Duan Y."/>
            <person name="Cao H."/>
            <person name="Xiong S."/>
            <person name="Wang X."/>
            <person name="Wei L."/>
            <person name="Li C."/>
            <person name="Ma Q."/>
            <person name="Ju M."/>
            <person name="Zhao R."/>
            <person name="Li G."/>
            <person name="Mu C."/>
            <person name="Tian Q."/>
            <person name="Mei H."/>
            <person name="Zhang T."/>
            <person name="Gao T."/>
            <person name="Zhang H."/>
        </authorList>
    </citation>
    <scope>NUCLEOTIDE SEQUENCE</scope>
    <source>
        <strain evidence="2">G02</strain>
    </source>
</reference>
<comment type="caution">
    <text evidence="2">The sequence shown here is derived from an EMBL/GenBank/DDBJ whole genome shotgun (WGS) entry which is preliminary data.</text>
</comment>
<evidence type="ECO:0000313" key="2">
    <source>
        <dbReference type="EMBL" id="KAL0431157.1"/>
    </source>
</evidence>
<dbReference type="InterPro" id="IPR026960">
    <property type="entry name" value="RVT-Znf"/>
</dbReference>
<dbReference type="Pfam" id="PF13966">
    <property type="entry name" value="zf-RVT"/>
    <property type="match status" value="2"/>
</dbReference>
<organism evidence="2">
    <name type="scientific">Sesamum radiatum</name>
    <name type="common">Black benniseed</name>
    <dbReference type="NCBI Taxonomy" id="300843"/>
    <lineage>
        <taxon>Eukaryota</taxon>
        <taxon>Viridiplantae</taxon>
        <taxon>Streptophyta</taxon>
        <taxon>Embryophyta</taxon>
        <taxon>Tracheophyta</taxon>
        <taxon>Spermatophyta</taxon>
        <taxon>Magnoliopsida</taxon>
        <taxon>eudicotyledons</taxon>
        <taxon>Gunneridae</taxon>
        <taxon>Pentapetalae</taxon>
        <taxon>asterids</taxon>
        <taxon>lamiids</taxon>
        <taxon>Lamiales</taxon>
        <taxon>Pedaliaceae</taxon>
        <taxon>Sesamum</taxon>
    </lineage>
</organism>
<gene>
    <name evidence="2" type="ORF">Sradi_0741700</name>
</gene>
<feature type="domain" description="Reverse transcriptase zinc-binding" evidence="1">
    <location>
        <begin position="185"/>
        <end position="252"/>
    </location>
</feature>
<accession>A0AAW2VNV0</accession>
<sequence length="337" mass="39596">MEWHFGRKGQFSMRSAYELFMQHLEEAGTSLRHTQDRDILPSWNFLWRAKVPPKVLLLAWRACQEAIPVCYNLRRRGLNIPILCIWCGHETEDVLHVLLRCSFSRQTRALSGLPWHWINSEANNTEEWMRAVWKEINGSDFLLFLVIFWNLWWSLNQLAFEAIPVSPLEVAGTLLRHAQDRDFLPGWNFLWRAKVPPKVLLLAWRACQEAIPVCYNLRRRGLNIPILCILCGHETEDVLHVLLRCSFSRQVWALSGLPWRWISSEANNIEEWMRAVWKEINGSDFSLFLVICSNLWWSRNQLAFEAIPVSPVEVITLARRYLTVFFKDPMVTIPNSE</sequence>
<evidence type="ECO:0000259" key="1">
    <source>
        <dbReference type="Pfam" id="PF13966"/>
    </source>
</evidence>
<name>A0AAW2VNV0_SESRA</name>
<dbReference type="AlphaFoldDB" id="A0AAW2VNV0"/>